<dbReference type="InterPro" id="IPR008271">
    <property type="entry name" value="Ser/Thr_kinase_AS"/>
</dbReference>
<keyword evidence="7" id="KW-0067">ATP-binding</keyword>
<evidence type="ECO:0000256" key="5">
    <source>
        <dbReference type="ARBA" id="ARBA00022741"/>
    </source>
</evidence>
<evidence type="ECO:0000259" key="12">
    <source>
        <dbReference type="PROSITE" id="PS50011"/>
    </source>
</evidence>
<dbReference type="GO" id="GO:0005524">
    <property type="term" value="F:ATP binding"/>
    <property type="evidence" value="ECO:0007669"/>
    <property type="project" value="UniProtKB-KW"/>
</dbReference>
<feature type="compositionally biased region" description="Low complexity" evidence="11">
    <location>
        <begin position="972"/>
        <end position="985"/>
    </location>
</feature>
<feature type="coiled-coil region" evidence="10">
    <location>
        <begin position="1332"/>
        <end position="1359"/>
    </location>
</feature>
<dbReference type="Gene3D" id="1.10.510.10">
    <property type="entry name" value="Transferase(Phosphotransferase) domain 1"/>
    <property type="match status" value="1"/>
</dbReference>
<feature type="compositionally biased region" description="Low complexity" evidence="11">
    <location>
        <begin position="255"/>
        <end position="265"/>
    </location>
</feature>
<dbReference type="PROSITE" id="PS00108">
    <property type="entry name" value="PROTEIN_KINASE_ST"/>
    <property type="match status" value="1"/>
</dbReference>
<evidence type="ECO:0000256" key="3">
    <source>
        <dbReference type="ARBA" id="ARBA00022527"/>
    </source>
</evidence>
<dbReference type="Pfam" id="PF24889">
    <property type="entry name" value="CCTL2_WNK"/>
    <property type="match status" value="1"/>
</dbReference>
<reference evidence="13" key="1">
    <citation type="submission" date="2023-06" db="EMBL/GenBank/DDBJ databases">
        <title>Genomic analysis of the entomopathogenic nematode Steinernema hermaphroditum.</title>
        <authorList>
            <person name="Schwarz E.M."/>
            <person name="Heppert J.K."/>
            <person name="Baniya A."/>
            <person name="Schwartz H.T."/>
            <person name="Tan C.-H."/>
            <person name="Antoshechkin I."/>
            <person name="Sternberg P.W."/>
            <person name="Goodrich-Blair H."/>
            <person name="Dillman A.R."/>
        </authorList>
    </citation>
    <scope>NUCLEOTIDE SEQUENCE</scope>
    <source>
        <strain evidence="13">PS9179</strain>
        <tissue evidence="13">Whole animal</tissue>
    </source>
</reference>
<feature type="compositionally biased region" description="Polar residues" evidence="11">
    <location>
        <begin position="1123"/>
        <end position="1140"/>
    </location>
</feature>
<feature type="compositionally biased region" description="Polar residues" evidence="11">
    <location>
        <begin position="33"/>
        <end position="43"/>
    </location>
</feature>
<dbReference type="PROSITE" id="PS50011">
    <property type="entry name" value="PROTEIN_KINASE_DOM"/>
    <property type="match status" value="1"/>
</dbReference>
<evidence type="ECO:0000256" key="8">
    <source>
        <dbReference type="ARBA" id="ARBA00047899"/>
    </source>
</evidence>
<dbReference type="SUPFAM" id="SSF56112">
    <property type="entry name" value="Protein kinase-like (PK-like)"/>
    <property type="match status" value="1"/>
</dbReference>
<dbReference type="InterPro" id="IPR024678">
    <property type="entry name" value="Kinase_OSR1/WNK_CCT"/>
</dbReference>
<keyword evidence="14" id="KW-1185">Reference proteome</keyword>
<comment type="catalytic activity">
    <reaction evidence="9">
        <text>L-seryl-[protein] + ATP = O-phospho-L-seryl-[protein] + ADP + H(+)</text>
        <dbReference type="Rhea" id="RHEA:17989"/>
        <dbReference type="Rhea" id="RHEA-COMP:9863"/>
        <dbReference type="Rhea" id="RHEA-COMP:11604"/>
        <dbReference type="ChEBI" id="CHEBI:15378"/>
        <dbReference type="ChEBI" id="CHEBI:29999"/>
        <dbReference type="ChEBI" id="CHEBI:30616"/>
        <dbReference type="ChEBI" id="CHEBI:83421"/>
        <dbReference type="ChEBI" id="CHEBI:456216"/>
        <dbReference type="EC" id="2.7.11.1"/>
    </reaction>
</comment>
<sequence>MAGKDDSAGSKRPQAGYKKRVMRKVNESHPPENASTSTSNNWLSGEERSRLEAVQRDWRLSRPHKARSRYAQAAGEKPAQKPAPVAPTENEKQKQQQLQQRQDLQQQRSLFERSRIKADAGKLPLSAASPEKPQPPLEDQRAEVIPSTPPPTEVPKEDPVPVVEPAIEPPSAPPVPEPPVEVVPESPAKAKPSSKEVEVQTSAPEECAEEPKPAEPVVEPPKEAEPTPADVPTPVEEKEEAPAPVSEKLPPFRPQPSDYDYQSSDYDADAEEKPIDKSPDGRFLKFDEELGRGSFKTVFRGLDTETGVAVAWCELQESKLNKVERQRFREEAEMLKGLQHPNIVRFYDYWERAELAGKRKYIVLVTELMTSGTLKMYLKRFKRINIKVLKSWCRQILKGLSFLHTRNPSVIHRDLKCENIFITGTTGSVKIGDLGLATLKNAKSYAKSVIGTPEFMAPEMYEEMYDESVDVYAFGMCLLEMVTGEYPYMECQFPAQIYRKVTTGCKPECFHRIPQQYPEIKEIIDRCIRVRPDERATVKQLLNDDFFLPEELMGIRVEVKNRDLTSANTEIQMQLRVVDEKKRKQYKFKENEGLQFAFDIETDRAEEVVQQMIEQQHIPDEDTKMITKLIRDKVDAFKRDREYRLTELKRQREEEERRQEEQAIKEELEARKRDREAREAREREEREAAAAAAAAEAARANEEHDDLSELQSTDGRKRKKKMTSEVLQISYNNKQPLVSCKMDTAHKTVTFQFAPDSDRPAVIAEKLLDQDCVNEPQVQAVIEHLEKIIDLVKADPEKAVGVKIITETAVAPAKKVEAAPAAAPAPKPNRFSVTPAVVNAVNHADSASATVPNTAAHHTEHRKLSAMPSLYNPPSSTDATSAAAPPQPAAEVTVSRFRVQPTPSAPALATVATHNADHSHVQNGKSGEESPLHATQHSTQVSGHRNSPPNVPVEVAATIEELDSQLRNVVNPPSSASTAGATPSSMLSASHPPHSLHQLSQNSLTVDMTANTTATSTGCPSTCVPHASLPHTPCVNTDSNHSLAGLNEKLVALSKQYAQHEEESPRNVPVIINDEEPSATPAAQEAIHVDTLNGLASALQRVINIERDSASVPPTGIHDTLAPRSTVQNPSLSTRQSSPGTVGETHGLMPTEVTLRQTKTASNGSSSTYTSSSSDQTSGLREQEASATCSTADSPDATVSSAAALVPATANVNDINSLKDALATTFRTNRPESRMNVVSPGRVSPTECAQTDSIECTSVEIVATGHGTLIIKRNDTSLETKSGMLQNVNGQIQMTSNNGDIFKAGIPENAKVEEELEHEDDELIRNLYTKHRKELEMLRDRQRKEIDNARARLRQVRAQSTNVVPQIATTQSSAGISSLTTSIHQTAAPATENSSVSLPSSPPARQKGIPSLPHHPHYAHHAPAPHHEPEAINTATGLAMKLADLRMHGHPVVHKETDSLKN</sequence>
<feature type="region of interest" description="Disordered" evidence="11">
    <location>
        <begin position="668"/>
        <end position="721"/>
    </location>
</feature>
<name>A0AA39H6W9_9BILA</name>
<feature type="region of interest" description="Disordered" evidence="11">
    <location>
        <begin position="1110"/>
        <end position="1195"/>
    </location>
</feature>
<gene>
    <name evidence="13" type="ORF">QR680_002938</name>
</gene>
<dbReference type="EC" id="2.7.11.1" evidence="2"/>
<comment type="cofactor">
    <cofactor evidence="1">
        <name>Mg(2+)</name>
        <dbReference type="ChEBI" id="CHEBI:18420"/>
    </cofactor>
</comment>
<feature type="domain" description="Protein kinase" evidence="12">
    <location>
        <begin position="284"/>
        <end position="547"/>
    </location>
</feature>
<feature type="region of interest" description="Disordered" evidence="11">
    <location>
        <begin position="969"/>
        <end position="995"/>
    </location>
</feature>
<evidence type="ECO:0000313" key="14">
    <source>
        <dbReference type="Proteomes" id="UP001175271"/>
    </source>
</evidence>
<evidence type="ECO:0000256" key="7">
    <source>
        <dbReference type="ARBA" id="ARBA00022840"/>
    </source>
</evidence>
<feature type="compositionally biased region" description="Low complexity" evidence="11">
    <location>
        <begin position="689"/>
        <end position="698"/>
    </location>
</feature>
<dbReference type="PANTHER" id="PTHR13902">
    <property type="entry name" value="SERINE/THREONINE-PROTEIN KINASE WNK WITH NO LYSINE -RELATED"/>
    <property type="match status" value="1"/>
</dbReference>
<feature type="compositionally biased region" description="Polar residues" evidence="11">
    <location>
        <begin position="933"/>
        <end position="948"/>
    </location>
</feature>
<evidence type="ECO:0000256" key="1">
    <source>
        <dbReference type="ARBA" id="ARBA00001946"/>
    </source>
</evidence>
<dbReference type="GO" id="GO:0004674">
    <property type="term" value="F:protein serine/threonine kinase activity"/>
    <property type="evidence" value="ECO:0007669"/>
    <property type="project" value="UniProtKB-KW"/>
</dbReference>
<accession>A0AA39H6W9</accession>
<evidence type="ECO:0000313" key="13">
    <source>
        <dbReference type="EMBL" id="KAK0399204.1"/>
    </source>
</evidence>
<feature type="compositionally biased region" description="Basic and acidic residues" evidence="11">
    <location>
        <begin position="110"/>
        <end position="120"/>
    </location>
</feature>
<keyword evidence="10" id="KW-0175">Coiled coil</keyword>
<keyword evidence="4" id="KW-0808">Transferase</keyword>
<organism evidence="13 14">
    <name type="scientific">Steinernema hermaphroditum</name>
    <dbReference type="NCBI Taxonomy" id="289476"/>
    <lineage>
        <taxon>Eukaryota</taxon>
        <taxon>Metazoa</taxon>
        <taxon>Ecdysozoa</taxon>
        <taxon>Nematoda</taxon>
        <taxon>Chromadorea</taxon>
        <taxon>Rhabditida</taxon>
        <taxon>Tylenchina</taxon>
        <taxon>Panagrolaimomorpha</taxon>
        <taxon>Strongyloidoidea</taxon>
        <taxon>Steinernematidae</taxon>
        <taxon>Steinernema</taxon>
    </lineage>
</organism>
<feature type="compositionally biased region" description="Basic and acidic residues" evidence="11">
    <location>
        <begin position="916"/>
        <end position="931"/>
    </location>
</feature>
<feature type="region of interest" description="Disordered" evidence="11">
    <location>
        <begin position="1"/>
        <end position="282"/>
    </location>
</feature>
<comment type="catalytic activity">
    <reaction evidence="8">
        <text>L-threonyl-[protein] + ATP = O-phospho-L-threonyl-[protein] + ADP + H(+)</text>
        <dbReference type="Rhea" id="RHEA:46608"/>
        <dbReference type="Rhea" id="RHEA-COMP:11060"/>
        <dbReference type="Rhea" id="RHEA-COMP:11605"/>
        <dbReference type="ChEBI" id="CHEBI:15378"/>
        <dbReference type="ChEBI" id="CHEBI:30013"/>
        <dbReference type="ChEBI" id="CHEBI:30616"/>
        <dbReference type="ChEBI" id="CHEBI:61977"/>
        <dbReference type="ChEBI" id="CHEBI:456216"/>
        <dbReference type="EC" id="2.7.11.1"/>
    </reaction>
</comment>
<feature type="compositionally biased region" description="Polar residues" evidence="11">
    <location>
        <begin position="1185"/>
        <end position="1195"/>
    </location>
</feature>
<dbReference type="InterPro" id="IPR056865">
    <property type="entry name" value="CCTL2_WNK"/>
</dbReference>
<dbReference type="Gene3D" id="3.10.20.90">
    <property type="entry name" value="Phosphatidylinositol 3-kinase Catalytic Subunit, Chain A, domain 1"/>
    <property type="match status" value="2"/>
</dbReference>
<protein>
    <recommendedName>
        <fullName evidence="2">non-specific serine/threonine protein kinase</fullName>
        <ecNumber evidence="2">2.7.11.1</ecNumber>
    </recommendedName>
</protein>
<feature type="region of interest" description="Disordered" evidence="11">
    <location>
        <begin position="848"/>
        <end position="891"/>
    </location>
</feature>
<feature type="region of interest" description="Disordered" evidence="11">
    <location>
        <begin position="1386"/>
        <end position="1429"/>
    </location>
</feature>
<evidence type="ECO:0000256" key="4">
    <source>
        <dbReference type="ARBA" id="ARBA00022679"/>
    </source>
</evidence>
<keyword evidence="5" id="KW-0547">Nucleotide-binding</keyword>
<evidence type="ECO:0000256" key="11">
    <source>
        <dbReference type="SAM" id="MobiDB-lite"/>
    </source>
</evidence>
<feature type="compositionally biased region" description="Basic and acidic residues" evidence="11">
    <location>
        <begin position="45"/>
        <end position="60"/>
    </location>
</feature>
<feature type="compositionally biased region" description="Basic and acidic residues" evidence="11">
    <location>
        <begin position="668"/>
        <end position="688"/>
    </location>
</feature>
<feature type="compositionally biased region" description="Pro residues" evidence="11">
    <location>
        <begin position="167"/>
        <end position="181"/>
    </location>
</feature>
<feature type="region of interest" description="Disordered" evidence="11">
    <location>
        <begin position="916"/>
        <end position="949"/>
    </location>
</feature>
<comment type="caution">
    <text evidence="13">The sequence shown here is derived from an EMBL/GenBank/DDBJ whole genome shotgun (WGS) entry which is preliminary data.</text>
</comment>
<evidence type="ECO:0000256" key="10">
    <source>
        <dbReference type="SAM" id="Coils"/>
    </source>
</evidence>
<dbReference type="Gene3D" id="3.30.200.20">
    <property type="entry name" value="Phosphorylase Kinase, domain 1"/>
    <property type="match status" value="1"/>
</dbReference>
<keyword evidence="3" id="KW-0723">Serine/threonine-protein kinase</keyword>
<dbReference type="SMART" id="SM00220">
    <property type="entry name" value="S_TKc"/>
    <property type="match status" value="1"/>
</dbReference>
<dbReference type="FunFam" id="1.10.510.10:FF:000006">
    <property type="entry name" value="Serine/threonine-protein kinase WNK1 isoform 2"/>
    <property type="match status" value="1"/>
</dbReference>
<feature type="compositionally biased region" description="Basic residues" evidence="11">
    <location>
        <begin position="1414"/>
        <end position="1424"/>
    </location>
</feature>
<feature type="compositionally biased region" description="Basic and acidic residues" evidence="11">
    <location>
        <begin position="271"/>
        <end position="282"/>
    </location>
</feature>
<evidence type="ECO:0000256" key="2">
    <source>
        <dbReference type="ARBA" id="ARBA00012513"/>
    </source>
</evidence>
<dbReference type="Pfam" id="PF00069">
    <property type="entry name" value="Pkinase"/>
    <property type="match status" value="1"/>
</dbReference>
<dbReference type="InterPro" id="IPR000719">
    <property type="entry name" value="Prot_kinase_dom"/>
</dbReference>
<dbReference type="CDD" id="cd13983">
    <property type="entry name" value="STKc_WNK"/>
    <property type="match status" value="1"/>
</dbReference>
<dbReference type="InterPro" id="IPR011009">
    <property type="entry name" value="Kinase-like_dom_sf"/>
</dbReference>
<feature type="compositionally biased region" description="Low complexity" evidence="11">
    <location>
        <begin position="95"/>
        <end position="108"/>
    </location>
</feature>
<proteinExistence type="predicted"/>
<dbReference type="InterPro" id="IPR050588">
    <property type="entry name" value="WNK_Ser-Thr_kinase"/>
</dbReference>
<dbReference type="Proteomes" id="UP001175271">
    <property type="component" value="Unassembled WGS sequence"/>
</dbReference>
<keyword evidence="6" id="KW-0418">Kinase</keyword>
<feature type="compositionally biased region" description="Low complexity" evidence="11">
    <location>
        <begin position="873"/>
        <end position="884"/>
    </location>
</feature>
<dbReference type="EMBL" id="JAUCMV010000005">
    <property type="protein sequence ID" value="KAK0399204.1"/>
    <property type="molecule type" value="Genomic_DNA"/>
</dbReference>
<dbReference type="FunFam" id="3.30.200.20:FF:000010">
    <property type="entry name" value="Serine/threonine-protein kinase WNK1 isoform 2"/>
    <property type="match status" value="1"/>
</dbReference>
<dbReference type="Pfam" id="PF12202">
    <property type="entry name" value="OSR1_C"/>
    <property type="match status" value="1"/>
</dbReference>
<evidence type="ECO:0000256" key="6">
    <source>
        <dbReference type="ARBA" id="ARBA00022777"/>
    </source>
</evidence>
<evidence type="ECO:0000256" key="9">
    <source>
        <dbReference type="ARBA" id="ARBA00048679"/>
    </source>
</evidence>
<feature type="compositionally biased region" description="Low complexity" evidence="11">
    <location>
        <begin position="1160"/>
        <end position="1178"/>
    </location>
</feature>